<keyword evidence="1" id="KW-0479">Metal-binding</keyword>
<evidence type="ECO:0000259" key="7">
    <source>
        <dbReference type="Pfam" id="PF00149"/>
    </source>
</evidence>
<dbReference type="Pfam" id="PF00149">
    <property type="entry name" value="Metallophos"/>
    <property type="match status" value="1"/>
</dbReference>
<organism evidence="8 9">
    <name type="scientific">Microvirga mediterraneensis</name>
    <dbReference type="NCBI Taxonomy" id="2754695"/>
    <lineage>
        <taxon>Bacteria</taxon>
        <taxon>Pseudomonadati</taxon>
        <taxon>Pseudomonadota</taxon>
        <taxon>Alphaproteobacteria</taxon>
        <taxon>Hyphomicrobiales</taxon>
        <taxon>Methylobacteriaceae</taxon>
        <taxon>Microvirga</taxon>
    </lineage>
</organism>
<dbReference type="GO" id="GO:0046872">
    <property type="term" value="F:metal ion binding"/>
    <property type="evidence" value="ECO:0007669"/>
    <property type="project" value="UniProtKB-KW"/>
</dbReference>
<accession>A0A838BRG6</accession>
<evidence type="ECO:0000256" key="1">
    <source>
        <dbReference type="ARBA" id="ARBA00022723"/>
    </source>
</evidence>
<keyword evidence="3" id="KW-0408">Iron</keyword>
<feature type="region of interest" description="Disordered" evidence="5">
    <location>
        <begin position="595"/>
        <end position="628"/>
    </location>
</feature>
<dbReference type="GO" id="GO:0016787">
    <property type="term" value="F:hydrolase activity"/>
    <property type="evidence" value="ECO:0007669"/>
    <property type="project" value="UniProtKB-KW"/>
</dbReference>
<feature type="region of interest" description="Disordered" evidence="5">
    <location>
        <begin position="1"/>
        <end position="30"/>
    </location>
</feature>
<dbReference type="InterPro" id="IPR050884">
    <property type="entry name" value="CNP_phosphodiesterase-III"/>
</dbReference>
<evidence type="ECO:0000256" key="5">
    <source>
        <dbReference type="SAM" id="MobiDB-lite"/>
    </source>
</evidence>
<evidence type="ECO:0000256" key="3">
    <source>
        <dbReference type="ARBA" id="ARBA00023004"/>
    </source>
</evidence>
<feature type="transmembrane region" description="Helical" evidence="6">
    <location>
        <begin position="214"/>
        <end position="236"/>
    </location>
</feature>
<evidence type="ECO:0000256" key="4">
    <source>
        <dbReference type="ARBA" id="ARBA00025742"/>
    </source>
</evidence>
<evidence type="ECO:0000313" key="9">
    <source>
        <dbReference type="Proteomes" id="UP000572984"/>
    </source>
</evidence>
<keyword evidence="9" id="KW-1185">Reference proteome</keyword>
<reference evidence="8 9" key="1">
    <citation type="submission" date="2020-07" db="EMBL/GenBank/DDBJ databases">
        <title>Draft genome and description of Microvirga mediterraneensis Marseille-Q2068 sp. nov.</title>
        <authorList>
            <person name="Boxberger M."/>
        </authorList>
    </citation>
    <scope>NUCLEOTIDE SEQUENCE [LARGE SCALE GENOMIC DNA]</scope>
    <source>
        <strain evidence="8 9">Marseille-Q2068</strain>
    </source>
</reference>
<evidence type="ECO:0000256" key="2">
    <source>
        <dbReference type="ARBA" id="ARBA00022801"/>
    </source>
</evidence>
<dbReference type="Proteomes" id="UP000572984">
    <property type="component" value="Unassembled WGS sequence"/>
</dbReference>
<gene>
    <name evidence="8" type="ORF">H0S73_15865</name>
</gene>
<dbReference type="InterPro" id="IPR029052">
    <property type="entry name" value="Metallo-depent_PP-like"/>
</dbReference>
<dbReference type="EMBL" id="JACDXJ010000001">
    <property type="protein sequence ID" value="MBA1157595.1"/>
    <property type="molecule type" value="Genomic_DNA"/>
</dbReference>
<comment type="similarity">
    <text evidence="4">Belongs to the cyclic nucleotide phosphodiesterase class-III family.</text>
</comment>
<keyword evidence="6" id="KW-1133">Transmembrane helix</keyword>
<feature type="domain" description="Calcineurin-like phosphoesterase" evidence="7">
    <location>
        <begin position="260"/>
        <end position="395"/>
    </location>
</feature>
<dbReference type="SUPFAM" id="SSF56300">
    <property type="entry name" value="Metallo-dependent phosphatases"/>
    <property type="match status" value="1"/>
</dbReference>
<feature type="transmembrane region" description="Helical" evidence="6">
    <location>
        <begin position="168"/>
        <end position="194"/>
    </location>
</feature>
<feature type="transmembrane region" description="Helical" evidence="6">
    <location>
        <begin position="62"/>
        <end position="89"/>
    </location>
</feature>
<feature type="compositionally biased region" description="Polar residues" evidence="5">
    <location>
        <begin position="1"/>
        <end position="16"/>
    </location>
</feature>
<feature type="transmembrane region" description="Helical" evidence="6">
    <location>
        <begin position="95"/>
        <end position="118"/>
    </location>
</feature>
<name>A0A838BRG6_9HYPH</name>
<dbReference type="Gene3D" id="3.60.21.10">
    <property type="match status" value="2"/>
</dbReference>
<keyword evidence="6" id="KW-0472">Membrane</keyword>
<dbReference type="AlphaFoldDB" id="A0A838BRG6"/>
<dbReference type="RefSeq" id="WP_181053055.1">
    <property type="nucleotide sequence ID" value="NZ_JACDXJ010000001.1"/>
</dbReference>
<dbReference type="InterPro" id="IPR004843">
    <property type="entry name" value="Calcineurin-like_PHP"/>
</dbReference>
<proteinExistence type="inferred from homology"/>
<protein>
    <submittedName>
        <fullName evidence="8">Metallophosphoesterase</fullName>
    </submittedName>
</protein>
<evidence type="ECO:0000256" key="6">
    <source>
        <dbReference type="SAM" id="Phobius"/>
    </source>
</evidence>
<comment type="caution">
    <text evidence="8">The sequence shown here is derived from an EMBL/GenBank/DDBJ whole genome shotgun (WGS) entry which is preliminary data.</text>
</comment>
<dbReference type="PANTHER" id="PTHR42988:SF2">
    <property type="entry name" value="CYCLIC NUCLEOTIDE PHOSPHODIESTERASE CBUA0032-RELATED"/>
    <property type="match status" value="1"/>
</dbReference>
<keyword evidence="2" id="KW-0378">Hydrolase</keyword>
<sequence>MATKSQLTQPTGTTQEPAPFSPSPLLIDPRRGDVEDDLASTKSRSLVAIGGRLLAEISIPKLILAWIMLIGLPAVLLGLAPLVVLGWAAKLTGQMATALAGFWPLLILAGLAALAWFGGRTVVRAAERSFWSLNALAVQPVYTLFREGLRHIAGKLAPDLRPRRLTRLYAIAALGGGLLVSVLACSLVVLAWPASRWVGDARDLLAPLQLIVPALANAAVIIGCYVTGAALVWAVADAALGRPADLMAFDDIPSESRTWRVAHLSDLHAVGDRYGFRIESGRMGPRGNERMRHVLDRLDAVHGRQPLDLVLITGDMTDAGRSGEWAEFMEAVADHPALAERLLILPGNHDVNVVDRANPARLELPTSPGKRLRQLRTLSVMEALHGGRVLCFDTGTGRLGPSLSERLAPHRDDIAAFADDGGIRRSIRLTRIWDDVFPMVVPPTTEDGLGVLILNSNAEAHFSFTNALGLISALHAKDLAAAMNLYPRAGWIVALHHHLVEYPTPAKAFSERIGTALINGTWFIGQLRSFADRIVVFHGHRHTEWIGQCAGVRIVSASSPVMNAPQNGSVSFFVHTLAVSDSALKLASPERVEVRLPDATGREGAVPSPPADRAASPATGSMDPGRRR</sequence>
<evidence type="ECO:0000313" key="8">
    <source>
        <dbReference type="EMBL" id="MBA1157595.1"/>
    </source>
</evidence>
<dbReference type="PANTHER" id="PTHR42988">
    <property type="entry name" value="PHOSPHOHYDROLASE"/>
    <property type="match status" value="1"/>
</dbReference>
<keyword evidence="6" id="KW-0812">Transmembrane</keyword>